<dbReference type="KEGG" id="slj:EGC82_13435"/>
<proteinExistence type="predicted"/>
<organism evidence="1 2">
    <name type="scientific">Shewanella livingstonensis</name>
    <dbReference type="NCBI Taxonomy" id="150120"/>
    <lineage>
        <taxon>Bacteria</taxon>
        <taxon>Pseudomonadati</taxon>
        <taxon>Pseudomonadota</taxon>
        <taxon>Gammaproteobacteria</taxon>
        <taxon>Alteromonadales</taxon>
        <taxon>Shewanellaceae</taxon>
        <taxon>Shewanella</taxon>
    </lineage>
</organism>
<dbReference type="AlphaFoldDB" id="A0A3G8LWY4"/>
<evidence type="ECO:0000313" key="2">
    <source>
        <dbReference type="Proteomes" id="UP000278035"/>
    </source>
</evidence>
<protein>
    <submittedName>
        <fullName evidence="1">Uncharacterized protein</fullName>
    </submittedName>
</protein>
<gene>
    <name evidence="1" type="ORF">EGC82_13435</name>
</gene>
<accession>A0A3G8LWY4</accession>
<dbReference type="OrthoDB" id="6309239at2"/>
<evidence type="ECO:0000313" key="1">
    <source>
        <dbReference type="EMBL" id="AZG73675.1"/>
    </source>
</evidence>
<dbReference type="RefSeq" id="WP_124731213.1">
    <property type="nucleotide sequence ID" value="NZ_CBCSKC010000116.1"/>
</dbReference>
<name>A0A3G8LWY4_9GAMM</name>
<dbReference type="Proteomes" id="UP000278035">
    <property type="component" value="Chromosome"/>
</dbReference>
<dbReference type="SUPFAM" id="SSF81901">
    <property type="entry name" value="HCP-like"/>
    <property type="match status" value="1"/>
</dbReference>
<reference evidence="2" key="1">
    <citation type="submission" date="2018-11" db="EMBL/GenBank/DDBJ databases">
        <title>Shewanella sp. M2.</title>
        <authorList>
            <person name="Hwang Y.J."/>
            <person name="Hwang C.Y."/>
        </authorList>
    </citation>
    <scope>NUCLEOTIDE SEQUENCE [LARGE SCALE GENOMIC DNA]</scope>
    <source>
        <strain evidence="2">LMG 19866</strain>
    </source>
</reference>
<dbReference type="EMBL" id="CP034015">
    <property type="protein sequence ID" value="AZG73675.1"/>
    <property type="molecule type" value="Genomic_DNA"/>
</dbReference>
<keyword evidence="2" id="KW-1185">Reference proteome</keyword>
<sequence>MHTGNGVRLVKEATKRVNEKDPMAYSTLAWLYESGMFIAQDINHAISLHKEFLALDVELPKSSVTAAHEELAKLYKIQQNWLAVSDHAQYVFDNTTFEFNKKYAAQLIKIAQDKLVEEGHSKH</sequence>